<dbReference type="AlphaFoldDB" id="A0A9P8Q5X1"/>
<reference evidence="3" key="1">
    <citation type="journal article" date="2021" name="Open Biol.">
        <title>Shared evolutionary footprints suggest mitochondrial oxidative damage underlies multiple complex I losses in fungi.</title>
        <authorList>
            <person name="Schikora-Tamarit M.A."/>
            <person name="Marcet-Houben M."/>
            <person name="Nosek J."/>
            <person name="Gabaldon T."/>
        </authorList>
    </citation>
    <scope>NUCLEOTIDE SEQUENCE</scope>
    <source>
        <strain evidence="3">CBS2887</strain>
    </source>
</reference>
<dbReference type="Pfam" id="PF14616">
    <property type="entry name" value="Rua1_C"/>
    <property type="match status" value="1"/>
</dbReference>
<keyword evidence="4" id="KW-1185">Reference proteome</keyword>
<reference evidence="3" key="2">
    <citation type="submission" date="2021-01" db="EMBL/GenBank/DDBJ databases">
        <authorList>
            <person name="Schikora-Tamarit M.A."/>
        </authorList>
    </citation>
    <scope>NUCLEOTIDE SEQUENCE</scope>
    <source>
        <strain evidence="3">CBS2887</strain>
    </source>
</reference>
<sequence>MSYANPCVDHHNIRDSQIPLPLQQDLNYIYDEEDMKEFTQALSKLSVNNATELQFDLELGSGESLQYPLSEEPECSAATDSDTGSYVYAYGEIRKPEKGAFKESLLRESNKTNPVKILKNGIDLSSNYEFNLSSIKASFDDMKISSAYLQTPLPLSSKLRELQSSQPLSAQLFEQDDLSLVDQESLPDDFYEISDDDESEGDEEENYNASSDSNYEYSQTERYPMWDSQSHHQLQFEDYIHRDTSAQGTQESDNLTATLNGRNYIVKDPLVCSMSSLVLPDSILNDVNAEITYHDDIYSIADKTWLPRHFQNHKLTMSTFHRDNHCITYFKNKNCPKSSSCTDNPLLDLTKEDLKNLSMYRYSRCMKLDQDSKNNVEVLCRLCRGKNWVKKANFSTHLSLSHGVLANSSCRTINLIPMPKSLLKLKIGRFTDFQVSCGECGEWVTLGNSLKDVYESNPQKRTLGFYNKYFEHFIKNHKEVLLDQ</sequence>
<feature type="compositionally biased region" description="Acidic residues" evidence="1">
    <location>
        <begin position="190"/>
        <end position="206"/>
    </location>
</feature>
<evidence type="ECO:0000256" key="1">
    <source>
        <dbReference type="SAM" id="MobiDB-lite"/>
    </source>
</evidence>
<comment type="caution">
    <text evidence="3">The sequence shown here is derived from an EMBL/GenBank/DDBJ whole genome shotgun (WGS) entry which is preliminary data.</text>
</comment>
<proteinExistence type="predicted"/>
<feature type="domain" description="Transcription regulator Rua1 C-terminal" evidence="2">
    <location>
        <begin position="359"/>
        <end position="477"/>
    </location>
</feature>
<dbReference type="Proteomes" id="UP000774326">
    <property type="component" value="Unassembled WGS sequence"/>
</dbReference>
<evidence type="ECO:0000259" key="2">
    <source>
        <dbReference type="Pfam" id="PF14616"/>
    </source>
</evidence>
<organism evidence="3 4">
    <name type="scientific">Wickerhamomyces pijperi</name>
    <name type="common">Yeast</name>
    <name type="synonym">Pichia pijperi</name>
    <dbReference type="NCBI Taxonomy" id="599730"/>
    <lineage>
        <taxon>Eukaryota</taxon>
        <taxon>Fungi</taxon>
        <taxon>Dikarya</taxon>
        <taxon>Ascomycota</taxon>
        <taxon>Saccharomycotina</taxon>
        <taxon>Saccharomycetes</taxon>
        <taxon>Phaffomycetales</taxon>
        <taxon>Wickerhamomycetaceae</taxon>
        <taxon>Wickerhamomyces</taxon>
    </lineage>
</organism>
<dbReference type="OrthoDB" id="3981139at2759"/>
<protein>
    <recommendedName>
        <fullName evidence="2">Transcription regulator Rua1 C-terminal domain-containing protein</fullName>
    </recommendedName>
</protein>
<feature type="region of interest" description="Disordered" evidence="1">
    <location>
        <begin position="190"/>
        <end position="214"/>
    </location>
</feature>
<evidence type="ECO:0000313" key="4">
    <source>
        <dbReference type="Proteomes" id="UP000774326"/>
    </source>
</evidence>
<name>A0A9P8Q5X1_WICPI</name>
<accession>A0A9P8Q5X1</accession>
<gene>
    <name evidence="3" type="ORF">WICPIJ_004274</name>
</gene>
<evidence type="ECO:0000313" key="3">
    <source>
        <dbReference type="EMBL" id="KAH3684743.1"/>
    </source>
</evidence>
<dbReference type="EMBL" id="JAEUBG010002350">
    <property type="protein sequence ID" value="KAH3684743.1"/>
    <property type="molecule type" value="Genomic_DNA"/>
</dbReference>
<dbReference type="InterPro" id="IPR028012">
    <property type="entry name" value="Rua1_C"/>
</dbReference>